<sequence>MEAEYFDVEEVAFLQTKLLNFTKENTKDVILYLYETGFFKTKGKKIQFLDSIQSAMHSRPLKCDLYFELISIFVNELKEDISAKWLYDKFQKFPKLLRLFEKNDILNENILSNLKNYYNNSSNKSLTFEKIEDMPFLHEDTFHQSIQTNNIQLFTEIYHSSNNIDLNQKVEYSKFGPNIEINNSAERPSLISYAAFFGAEDIFKYLLLNNAKINEKVPPYAVAGGCTEIIHILEEKKIPFGEDAINAAIEYNRNDIVNYLNSTIEIQLNLRHLFTAIQSYNLNFFLDIIKDVNVNSKIGLNGKTVLHFAVELKRLDIIMYLSNIPGIDFEATNIHGLSPIELAINLGYRKIVEYFITIYPEVLPSAFISALKNTSEKIITLLLNMIDINKPLKNDENPLCLACQYNELEVVKKIISNKDCDINYRMNNGKTAFHIAAENGNSEILKVLSESENIDLNITEKSNEINSYVLFYSTSFSCIK</sequence>
<dbReference type="SMART" id="SM00248">
    <property type="entry name" value="ANK"/>
    <property type="match status" value="6"/>
</dbReference>
<gene>
    <name evidence="5" type="ORF">TRFO_30226</name>
</gene>
<dbReference type="SUPFAM" id="SSF48403">
    <property type="entry name" value="Ankyrin repeat"/>
    <property type="match status" value="2"/>
</dbReference>
<keyword evidence="6" id="KW-1185">Reference proteome</keyword>
<dbReference type="Pfam" id="PF11929">
    <property type="entry name" value="DUF3447"/>
    <property type="match status" value="1"/>
</dbReference>
<dbReference type="EMBL" id="MLAK01000861">
    <property type="protein sequence ID" value="OHT02568.1"/>
    <property type="molecule type" value="Genomic_DNA"/>
</dbReference>
<organism evidence="5 6">
    <name type="scientific">Tritrichomonas foetus</name>
    <dbReference type="NCBI Taxonomy" id="1144522"/>
    <lineage>
        <taxon>Eukaryota</taxon>
        <taxon>Metamonada</taxon>
        <taxon>Parabasalia</taxon>
        <taxon>Tritrichomonadida</taxon>
        <taxon>Tritrichomonadidae</taxon>
        <taxon>Tritrichomonas</taxon>
    </lineage>
</organism>
<proteinExistence type="predicted"/>
<accession>A0A1J4JVV7</accession>
<dbReference type="InterPro" id="IPR002110">
    <property type="entry name" value="Ankyrin_rpt"/>
</dbReference>
<dbReference type="VEuPathDB" id="TrichDB:TRFO_30226"/>
<comment type="caution">
    <text evidence="5">The sequence shown here is derived from an EMBL/GenBank/DDBJ whole genome shotgun (WGS) entry which is preliminary data.</text>
</comment>
<dbReference type="PANTHER" id="PTHR24198">
    <property type="entry name" value="ANKYRIN REPEAT AND PROTEIN KINASE DOMAIN-CONTAINING PROTEIN"/>
    <property type="match status" value="1"/>
</dbReference>
<dbReference type="PROSITE" id="PS50297">
    <property type="entry name" value="ANK_REP_REGION"/>
    <property type="match status" value="1"/>
</dbReference>
<evidence type="ECO:0000256" key="3">
    <source>
        <dbReference type="PROSITE-ProRule" id="PRU00023"/>
    </source>
</evidence>
<dbReference type="RefSeq" id="XP_068355704.1">
    <property type="nucleotide sequence ID" value="XM_068507225.1"/>
</dbReference>
<dbReference type="InterPro" id="IPR036770">
    <property type="entry name" value="Ankyrin_rpt-contain_sf"/>
</dbReference>
<keyword evidence="1" id="KW-0677">Repeat</keyword>
<feature type="repeat" description="ANK" evidence="3">
    <location>
        <begin position="428"/>
        <end position="448"/>
    </location>
</feature>
<evidence type="ECO:0000256" key="1">
    <source>
        <dbReference type="ARBA" id="ARBA00022737"/>
    </source>
</evidence>
<dbReference type="Pfam" id="PF12796">
    <property type="entry name" value="Ank_2"/>
    <property type="match status" value="1"/>
</dbReference>
<dbReference type="PANTHER" id="PTHR24198:SF165">
    <property type="entry name" value="ANKYRIN REPEAT-CONTAINING PROTEIN-RELATED"/>
    <property type="match status" value="1"/>
</dbReference>
<dbReference type="GeneID" id="94841929"/>
<dbReference type="OrthoDB" id="9995210at2759"/>
<evidence type="ECO:0000259" key="4">
    <source>
        <dbReference type="Pfam" id="PF11929"/>
    </source>
</evidence>
<name>A0A1J4JVV7_9EUKA</name>
<dbReference type="Gene3D" id="1.25.40.20">
    <property type="entry name" value="Ankyrin repeat-containing domain"/>
    <property type="match status" value="2"/>
</dbReference>
<dbReference type="AlphaFoldDB" id="A0A1J4JVV7"/>
<feature type="domain" description="DUF3447" evidence="4">
    <location>
        <begin position="210"/>
        <end position="286"/>
    </location>
</feature>
<evidence type="ECO:0000313" key="5">
    <source>
        <dbReference type="EMBL" id="OHT02568.1"/>
    </source>
</evidence>
<protein>
    <recommendedName>
        <fullName evidence="4">DUF3447 domain-containing protein</fullName>
    </recommendedName>
</protein>
<reference evidence="5" key="1">
    <citation type="submission" date="2016-10" db="EMBL/GenBank/DDBJ databases">
        <authorList>
            <person name="Benchimol M."/>
            <person name="Almeida L.G."/>
            <person name="Vasconcelos A.T."/>
            <person name="Perreira-Neves A."/>
            <person name="Rosa I.A."/>
            <person name="Tasca T."/>
            <person name="Bogo M.R."/>
            <person name="de Souza W."/>
        </authorList>
    </citation>
    <scope>NUCLEOTIDE SEQUENCE [LARGE SCALE GENOMIC DNA]</scope>
    <source>
        <strain evidence="5">K</strain>
    </source>
</reference>
<dbReference type="InterPro" id="IPR020683">
    <property type="entry name" value="DUF3447"/>
</dbReference>
<dbReference type="Proteomes" id="UP000179807">
    <property type="component" value="Unassembled WGS sequence"/>
</dbReference>
<evidence type="ECO:0000313" key="6">
    <source>
        <dbReference type="Proteomes" id="UP000179807"/>
    </source>
</evidence>
<dbReference type="PROSITE" id="PS50088">
    <property type="entry name" value="ANK_REPEAT"/>
    <property type="match status" value="1"/>
</dbReference>
<keyword evidence="2 3" id="KW-0040">ANK repeat</keyword>
<evidence type="ECO:0000256" key="2">
    <source>
        <dbReference type="ARBA" id="ARBA00023043"/>
    </source>
</evidence>